<name>A0ABT3IH25_9BACT</name>
<reference evidence="2 3" key="1">
    <citation type="submission" date="2022-10" db="EMBL/GenBank/DDBJ databases">
        <title>Chitinophaga nivalis PC15 sp. nov., isolated from Pyeongchang county, South Korea.</title>
        <authorList>
            <person name="Trinh H.N."/>
        </authorList>
    </citation>
    <scope>NUCLEOTIDE SEQUENCE [LARGE SCALE GENOMIC DNA]</scope>
    <source>
        <strain evidence="2 3">PC14</strain>
    </source>
</reference>
<protein>
    <submittedName>
        <fullName evidence="2">DUF4374 domain-containing protein</fullName>
    </submittedName>
</protein>
<feature type="signal peptide" evidence="1">
    <location>
        <begin position="1"/>
        <end position="28"/>
    </location>
</feature>
<proteinExistence type="predicted"/>
<organism evidence="2 3">
    <name type="scientific">Chitinophaga nivalis</name>
    <dbReference type="NCBI Taxonomy" id="2991709"/>
    <lineage>
        <taxon>Bacteria</taxon>
        <taxon>Pseudomonadati</taxon>
        <taxon>Bacteroidota</taxon>
        <taxon>Chitinophagia</taxon>
        <taxon>Chitinophagales</taxon>
        <taxon>Chitinophagaceae</taxon>
        <taxon>Chitinophaga</taxon>
    </lineage>
</organism>
<evidence type="ECO:0000256" key="1">
    <source>
        <dbReference type="SAM" id="SignalP"/>
    </source>
</evidence>
<keyword evidence="3" id="KW-1185">Reference proteome</keyword>
<comment type="caution">
    <text evidence="2">The sequence shown here is derived from an EMBL/GenBank/DDBJ whole genome shotgun (WGS) entry which is preliminary data.</text>
</comment>
<dbReference type="RefSeq" id="WP_264728400.1">
    <property type="nucleotide sequence ID" value="NZ_JAPDNR010000001.1"/>
</dbReference>
<keyword evidence="1" id="KW-0732">Signal</keyword>
<dbReference type="Proteomes" id="UP001207742">
    <property type="component" value="Unassembled WGS sequence"/>
</dbReference>
<dbReference type="PROSITE" id="PS51257">
    <property type="entry name" value="PROKAR_LIPOPROTEIN"/>
    <property type="match status" value="1"/>
</dbReference>
<sequence>MNKFSQRTSLFATAALGLFMMACTTACKKNDDNSTPPVTTPGQQHFTIASWTQDQQYVAAVPSLSSGALSFKGKGLEANGSRYIWHKQYVYLMNLPEKKFIRYEMKSDGTLKQVDYLLTDGVVPNYFQSINVIDDNNILVLGALDAGNNGVIGWARIAIPEFKVVAKGNLQVPFDAANPDVEYFVGKGFVDNGKFIVGGYFYDNKKKTYVVDGVRALVYDYPAMNNMKVIQTNVTAGGIGYDYLSTVDKDEEGNHYFVVSAGKYWTGLGGRSGVVRIKKGTADFDKDYFFDVTSQVGQQGCLMGMTYVSNGIAFGAVQFEDLMTSLRDRYKNIAQVVKLDLKNKKATLMNTPLSPVGMVRSPLVFKEKYYTGIAPVGQEAAIYEFDPKGDANAFKKGISLDGGGSVQVQLIAPHPVN</sequence>
<gene>
    <name evidence="2" type="ORF">OL497_05070</name>
</gene>
<evidence type="ECO:0000313" key="2">
    <source>
        <dbReference type="EMBL" id="MCW3483252.1"/>
    </source>
</evidence>
<evidence type="ECO:0000313" key="3">
    <source>
        <dbReference type="Proteomes" id="UP001207742"/>
    </source>
</evidence>
<dbReference type="EMBL" id="JAPDNS010000001">
    <property type="protein sequence ID" value="MCW3483252.1"/>
    <property type="molecule type" value="Genomic_DNA"/>
</dbReference>
<accession>A0ABT3IH25</accession>
<feature type="chain" id="PRO_5045878776" evidence="1">
    <location>
        <begin position="29"/>
        <end position="417"/>
    </location>
</feature>